<keyword evidence="3" id="KW-1185">Reference proteome</keyword>
<dbReference type="Pfam" id="PF25597">
    <property type="entry name" value="SH3_retrovirus"/>
    <property type="match status" value="1"/>
</dbReference>
<accession>A0ABM0WBE6</accession>
<name>A0ABM0WBE6_CAMSA</name>
<evidence type="ECO:0000313" key="3">
    <source>
        <dbReference type="Proteomes" id="UP000694864"/>
    </source>
</evidence>
<reference evidence="4" key="2">
    <citation type="submission" date="2025-08" db="UniProtKB">
        <authorList>
            <consortium name="RefSeq"/>
        </authorList>
    </citation>
    <scope>IDENTIFICATION</scope>
    <source>
        <tissue evidence="4">Leaf</tissue>
    </source>
</reference>
<evidence type="ECO:0000259" key="2">
    <source>
        <dbReference type="Pfam" id="PF25597"/>
    </source>
</evidence>
<gene>
    <name evidence="4" type="primary">LOC104748665</name>
</gene>
<feature type="domain" description="Retroviral polymerase SH3-like" evidence="2">
    <location>
        <begin position="1"/>
        <end position="38"/>
    </location>
</feature>
<protein>
    <submittedName>
        <fullName evidence="4">Uncharacterized protein LOC104748665</fullName>
    </submittedName>
</protein>
<proteinExistence type="predicted"/>
<reference evidence="3" key="1">
    <citation type="journal article" date="2014" name="Nat. Commun.">
        <title>The emerging biofuel crop Camelina sativa retains a highly undifferentiated hexaploid genome structure.</title>
        <authorList>
            <person name="Kagale S."/>
            <person name="Koh C."/>
            <person name="Nixon J."/>
            <person name="Bollina V."/>
            <person name="Clarke W.E."/>
            <person name="Tuteja R."/>
            <person name="Spillane C."/>
            <person name="Robinson S.J."/>
            <person name="Links M.G."/>
            <person name="Clarke C."/>
            <person name="Higgins E.E."/>
            <person name="Huebert T."/>
            <person name="Sharpe A.G."/>
            <person name="Parkin I.A."/>
        </authorList>
    </citation>
    <scope>NUCLEOTIDE SEQUENCE [LARGE SCALE GENOMIC DNA]</scope>
    <source>
        <strain evidence="3">cv. DH55</strain>
    </source>
</reference>
<dbReference type="Proteomes" id="UP000694864">
    <property type="component" value="Chromosome 15"/>
</dbReference>
<evidence type="ECO:0000313" key="4">
    <source>
        <dbReference type="RefSeq" id="XP_010468572.1"/>
    </source>
</evidence>
<dbReference type="GeneID" id="104748665"/>
<feature type="region of interest" description="Disordered" evidence="1">
    <location>
        <begin position="58"/>
        <end position="84"/>
    </location>
</feature>
<sequence>MVGYPFGKKAWRLYDLDTEQFFTCRDVRFQEDVFPFATIENYTPSVVPSGPLPGDLFLDAPTNVPDPVPSAAEDATPSTPKQLVHPPFLAPSCDIDSTPSLSSDSPQIDHMPLVESPSSPGLPELLGKGLCTKKPSVLLKDYVVTRNVHSPSHVLSPDLSTKESSSTVSGKVLYPIADCLHESGFSANHIAFLAAILDSNEPKHFKDAVLIKEWCDAMQKEIDALDANQTWEVTDLPPGKKAISSKWV</sequence>
<dbReference type="InterPro" id="IPR057670">
    <property type="entry name" value="SH3_retrovirus"/>
</dbReference>
<dbReference type="RefSeq" id="XP_010468572.1">
    <property type="nucleotide sequence ID" value="XM_010470270.1"/>
</dbReference>
<organism evidence="3 4">
    <name type="scientific">Camelina sativa</name>
    <name type="common">False flax</name>
    <name type="synonym">Myagrum sativum</name>
    <dbReference type="NCBI Taxonomy" id="90675"/>
    <lineage>
        <taxon>Eukaryota</taxon>
        <taxon>Viridiplantae</taxon>
        <taxon>Streptophyta</taxon>
        <taxon>Embryophyta</taxon>
        <taxon>Tracheophyta</taxon>
        <taxon>Spermatophyta</taxon>
        <taxon>Magnoliopsida</taxon>
        <taxon>eudicotyledons</taxon>
        <taxon>Gunneridae</taxon>
        <taxon>Pentapetalae</taxon>
        <taxon>rosids</taxon>
        <taxon>malvids</taxon>
        <taxon>Brassicales</taxon>
        <taxon>Brassicaceae</taxon>
        <taxon>Camelineae</taxon>
        <taxon>Camelina</taxon>
    </lineage>
</organism>
<evidence type="ECO:0000256" key="1">
    <source>
        <dbReference type="SAM" id="MobiDB-lite"/>
    </source>
</evidence>